<evidence type="ECO:0000256" key="6">
    <source>
        <dbReference type="SAM" id="SignalP"/>
    </source>
</evidence>
<dbReference type="PRINTS" id="PR01023">
    <property type="entry name" value="NAFLGMOTY"/>
</dbReference>
<dbReference type="Gene3D" id="1.25.40.10">
    <property type="entry name" value="Tetratricopeptide repeat domain"/>
    <property type="match status" value="1"/>
</dbReference>
<feature type="compositionally biased region" description="Basic and acidic residues" evidence="5">
    <location>
        <begin position="675"/>
        <end position="689"/>
    </location>
</feature>
<accession>A0ABP3Y6W8</accession>
<feature type="chain" id="PRO_5046020652" evidence="6">
    <location>
        <begin position="21"/>
        <end position="689"/>
    </location>
</feature>
<dbReference type="Gene3D" id="3.30.1330.60">
    <property type="entry name" value="OmpA-like domain"/>
    <property type="match status" value="1"/>
</dbReference>
<comment type="subcellular location">
    <subcellularLocation>
        <location evidence="1">Cell outer membrane</location>
    </subcellularLocation>
</comment>
<dbReference type="InterPro" id="IPR006665">
    <property type="entry name" value="OmpA-like"/>
</dbReference>
<dbReference type="SUPFAM" id="SSF103088">
    <property type="entry name" value="OmpA-like"/>
    <property type="match status" value="1"/>
</dbReference>
<evidence type="ECO:0000256" key="3">
    <source>
        <dbReference type="ARBA" id="ARBA00023237"/>
    </source>
</evidence>
<keyword evidence="3" id="KW-0998">Cell outer membrane</keyword>
<evidence type="ECO:0000313" key="8">
    <source>
        <dbReference type="EMBL" id="GAA0876607.1"/>
    </source>
</evidence>
<evidence type="ECO:0000313" key="9">
    <source>
        <dbReference type="Proteomes" id="UP001501126"/>
    </source>
</evidence>
<evidence type="ECO:0000256" key="1">
    <source>
        <dbReference type="ARBA" id="ARBA00004442"/>
    </source>
</evidence>
<evidence type="ECO:0000259" key="7">
    <source>
        <dbReference type="PROSITE" id="PS51123"/>
    </source>
</evidence>
<reference evidence="9" key="1">
    <citation type="journal article" date="2019" name="Int. J. Syst. Evol. Microbiol.">
        <title>The Global Catalogue of Microorganisms (GCM) 10K type strain sequencing project: providing services to taxonomists for standard genome sequencing and annotation.</title>
        <authorList>
            <consortium name="The Broad Institute Genomics Platform"/>
            <consortium name="The Broad Institute Genome Sequencing Center for Infectious Disease"/>
            <person name="Wu L."/>
            <person name="Ma J."/>
        </authorList>
    </citation>
    <scope>NUCLEOTIDE SEQUENCE [LARGE SCALE GENOMIC DNA]</scope>
    <source>
        <strain evidence="9">JCM 16083</strain>
    </source>
</reference>
<proteinExistence type="predicted"/>
<dbReference type="PRINTS" id="PR01021">
    <property type="entry name" value="OMPADOMAIN"/>
</dbReference>
<dbReference type="PANTHER" id="PTHR30329:SF21">
    <property type="entry name" value="LIPOPROTEIN YIAD-RELATED"/>
    <property type="match status" value="1"/>
</dbReference>
<dbReference type="InterPro" id="IPR011659">
    <property type="entry name" value="WD40"/>
</dbReference>
<dbReference type="InterPro" id="IPR006664">
    <property type="entry name" value="OMP_bac"/>
</dbReference>
<dbReference type="Proteomes" id="UP001501126">
    <property type="component" value="Unassembled WGS sequence"/>
</dbReference>
<comment type="caution">
    <text evidence="8">The sequence shown here is derived from an EMBL/GenBank/DDBJ whole genome shotgun (WGS) entry which is preliminary data.</text>
</comment>
<dbReference type="Pfam" id="PF07676">
    <property type="entry name" value="PD40"/>
    <property type="match status" value="2"/>
</dbReference>
<dbReference type="InterPro" id="IPR006690">
    <property type="entry name" value="OMPA-like_CS"/>
</dbReference>
<dbReference type="Pfam" id="PF00691">
    <property type="entry name" value="OmpA"/>
    <property type="match status" value="1"/>
</dbReference>
<protein>
    <submittedName>
        <fullName evidence="8">OmpA family protein</fullName>
    </submittedName>
</protein>
<keyword evidence="6" id="KW-0732">Signal</keyword>
<keyword evidence="2 4" id="KW-0472">Membrane</keyword>
<dbReference type="SUPFAM" id="SSF82171">
    <property type="entry name" value="DPP6 N-terminal domain-like"/>
    <property type="match status" value="1"/>
</dbReference>
<sequence>MIKYKLLFPVLLLLAGTIHAQNVEFKSGNFKDDKDGFKNATEAIKAGDAYFELANQAIFETREPGFNFHLALKEYEKAQTFNPDNALLNFKIGACYINSTSPYKGFAFIQKADELDPACDPFLPYYKGVMLHLQGKYQEAVKSFQTFENNYKKSDNFSKFVSQRKGQCKHGEQYERNELRAWVDNVSVLNTEYDEIAPSITTDGAEIVFSSNRPNKNTPNEIGGYDMDIYSSTSVEGEWQKALPLKGSVNTAADEVSNNLYYDGTKMLIHRDNGGQSDIYETFLRGLDWSEPKAMHYNINSKANERFASYDYDNYRVYYARDNANRSNGFDIMVSGVESFKEKTFGMGVMVSPVNTRFHDGPVFLHLDGETMYMASEGHESMGGYDIFVSKKVNGQWTKPVNMGYPINTPYDDFFFASTANGKFAYIASNRDGGAGGFDIYKVTFWGPEKQPAVVTEDYLLASIIMPMKDAEVEATVEVKKKSLTVFKGKTLDDMTGKAVEAVIEITDNATGKVIQNFTTNSATGKFIISLNSGKNYGIAVKADGYLFHSENFDIPNGSADNLVDKEIRLKNIKIGSKIALRNIFFDTGKSTLRSESNAELERLVKLMKDVPRLKIEISGHTDNTGSASLNDKLSQERAEAVVNYLKSKGVAADRMTAMGYGSSRPIASNGNAEGRQENRRTEFEIKAN</sequence>
<gene>
    <name evidence="8" type="ORF">GCM10009118_30170</name>
</gene>
<dbReference type="InterPro" id="IPR036737">
    <property type="entry name" value="OmpA-like_sf"/>
</dbReference>
<dbReference type="PANTHER" id="PTHR30329">
    <property type="entry name" value="STATOR ELEMENT OF FLAGELLAR MOTOR COMPLEX"/>
    <property type="match status" value="1"/>
</dbReference>
<dbReference type="CDD" id="cd07185">
    <property type="entry name" value="OmpA_C-like"/>
    <property type="match status" value="1"/>
</dbReference>
<evidence type="ECO:0000256" key="5">
    <source>
        <dbReference type="SAM" id="MobiDB-lite"/>
    </source>
</evidence>
<dbReference type="PROSITE" id="PS51123">
    <property type="entry name" value="OMPA_2"/>
    <property type="match status" value="1"/>
</dbReference>
<evidence type="ECO:0000256" key="4">
    <source>
        <dbReference type="PROSITE-ProRule" id="PRU00473"/>
    </source>
</evidence>
<feature type="domain" description="OmpA-like" evidence="7">
    <location>
        <begin position="575"/>
        <end position="689"/>
    </location>
</feature>
<dbReference type="EMBL" id="BAAAFH010000022">
    <property type="protein sequence ID" value="GAA0876607.1"/>
    <property type="molecule type" value="Genomic_DNA"/>
</dbReference>
<dbReference type="InterPro" id="IPR050330">
    <property type="entry name" value="Bact_OuterMem_StrucFunc"/>
</dbReference>
<keyword evidence="9" id="KW-1185">Reference proteome</keyword>
<name>A0ABP3Y6W8_9FLAO</name>
<dbReference type="RefSeq" id="WP_343789796.1">
    <property type="nucleotide sequence ID" value="NZ_BAAAFH010000022.1"/>
</dbReference>
<organism evidence="8 9">
    <name type="scientific">Wandonia haliotis</name>
    <dbReference type="NCBI Taxonomy" id="574963"/>
    <lineage>
        <taxon>Bacteria</taxon>
        <taxon>Pseudomonadati</taxon>
        <taxon>Bacteroidota</taxon>
        <taxon>Flavobacteriia</taxon>
        <taxon>Flavobacteriales</taxon>
        <taxon>Crocinitomicaceae</taxon>
        <taxon>Wandonia</taxon>
    </lineage>
</organism>
<dbReference type="InterPro" id="IPR011990">
    <property type="entry name" value="TPR-like_helical_dom_sf"/>
</dbReference>
<dbReference type="PROSITE" id="PS01068">
    <property type="entry name" value="OMPA_1"/>
    <property type="match status" value="1"/>
</dbReference>
<evidence type="ECO:0000256" key="2">
    <source>
        <dbReference type="ARBA" id="ARBA00023136"/>
    </source>
</evidence>
<dbReference type="SUPFAM" id="SSF48452">
    <property type="entry name" value="TPR-like"/>
    <property type="match status" value="1"/>
</dbReference>
<feature type="region of interest" description="Disordered" evidence="5">
    <location>
        <begin position="661"/>
        <end position="689"/>
    </location>
</feature>
<feature type="signal peptide" evidence="6">
    <location>
        <begin position="1"/>
        <end position="20"/>
    </location>
</feature>